<evidence type="ECO:0008006" key="3">
    <source>
        <dbReference type="Google" id="ProtNLM"/>
    </source>
</evidence>
<reference evidence="1 2" key="1">
    <citation type="submission" date="2022-02" db="EMBL/GenBank/DDBJ databases">
        <title>Halomonas fukangensis sp. nov., a halophilic bacterium isolated from a bulk soil of Kalidium foliatum at Fukang.</title>
        <authorList>
            <person name="Huang Y."/>
        </authorList>
    </citation>
    <scope>NUCLEOTIDE SEQUENCE [LARGE SCALE GENOMIC DNA]</scope>
    <source>
        <strain evidence="1 2">EGI 63088</strain>
    </source>
</reference>
<dbReference type="RefSeq" id="WP_240568045.1">
    <property type="nucleotide sequence ID" value="NZ_JAKVPY010000009.1"/>
</dbReference>
<protein>
    <recommendedName>
        <fullName evidence="3">Cadherin domain-containing protein</fullName>
    </recommendedName>
</protein>
<evidence type="ECO:0000313" key="1">
    <source>
        <dbReference type="EMBL" id="MCH4563336.1"/>
    </source>
</evidence>
<keyword evidence="2" id="KW-1185">Reference proteome</keyword>
<comment type="caution">
    <text evidence="1">The sequence shown here is derived from an EMBL/GenBank/DDBJ whole genome shotgun (WGS) entry which is preliminary data.</text>
</comment>
<proteinExistence type="predicted"/>
<gene>
    <name evidence="1" type="ORF">MKP05_09360</name>
</gene>
<dbReference type="EMBL" id="JAKVPY010000009">
    <property type="protein sequence ID" value="MCH4563336.1"/>
    <property type="molecule type" value="Genomic_DNA"/>
</dbReference>
<evidence type="ECO:0000313" key="2">
    <source>
        <dbReference type="Proteomes" id="UP001202117"/>
    </source>
</evidence>
<accession>A0ABS9RU10</accession>
<sequence>MAWKWYTDSGLTTEFSGIKQLVHLADLSDNPQDFILYYAEIEEDVGDNGILVQQAYSNPGTDPINTSIVDDAPSSGHAADEVTLALTAAELDTNTAGASLTISSVDSDYGESLFSGASNVVEVHVRVENAVTAVSDSTELKLHIVDVVDSEVSSGS</sequence>
<organism evidence="1 2">
    <name type="scientific">Halomonas flagellata</name>
    <dbReference type="NCBI Taxonomy" id="2920385"/>
    <lineage>
        <taxon>Bacteria</taxon>
        <taxon>Pseudomonadati</taxon>
        <taxon>Pseudomonadota</taxon>
        <taxon>Gammaproteobacteria</taxon>
        <taxon>Oceanospirillales</taxon>
        <taxon>Halomonadaceae</taxon>
        <taxon>Halomonas</taxon>
    </lineage>
</organism>
<name>A0ABS9RU10_9GAMM</name>
<dbReference type="Proteomes" id="UP001202117">
    <property type="component" value="Unassembled WGS sequence"/>
</dbReference>